<dbReference type="PROSITE" id="PS50075">
    <property type="entry name" value="CARRIER"/>
    <property type="match status" value="1"/>
</dbReference>
<dbReference type="Pfam" id="PF00550">
    <property type="entry name" value="PP-binding"/>
    <property type="match status" value="1"/>
</dbReference>
<dbReference type="AlphaFoldDB" id="A0A2T4ZGH8"/>
<comment type="caution">
    <text evidence="2">The sequence shown here is derived from an EMBL/GenBank/DDBJ whole genome shotgun (WGS) entry which is preliminary data.</text>
</comment>
<protein>
    <submittedName>
        <fullName evidence="2">Acyl carrier protein</fullName>
    </submittedName>
</protein>
<accession>A0A2T4ZGH8</accession>
<dbReference type="EMBL" id="PZZL01000002">
    <property type="protein sequence ID" value="PTM61014.1"/>
    <property type="molecule type" value="Genomic_DNA"/>
</dbReference>
<evidence type="ECO:0000313" key="2">
    <source>
        <dbReference type="EMBL" id="PTM61014.1"/>
    </source>
</evidence>
<name>A0A2T4ZGH8_9HYPH</name>
<dbReference type="SUPFAM" id="SSF47336">
    <property type="entry name" value="ACP-like"/>
    <property type="match status" value="1"/>
</dbReference>
<dbReference type="InterPro" id="IPR009081">
    <property type="entry name" value="PP-bd_ACP"/>
</dbReference>
<dbReference type="RefSeq" id="WP_245901884.1">
    <property type="nucleotide sequence ID" value="NZ_PZZL01000002.1"/>
</dbReference>
<organism evidence="2 3">
    <name type="scientific">Phreatobacter oligotrophus</name>
    <dbReference type="NCBI Taxonomy" id="1122261"/>
    <lineage>
        <taxon>Bacteria</taxon>
        <taxon>Pseudomonadati</taxon>
        <taxon>Pseudomonadota</taxon>
        <taxon>Alphaproteobacteria</taxon>
        <taxon>Hyphomicrobiales</taxon>
        <taxon>Phreatobacteraceae</taxon>
        <taxon>Phreatobacter</taxon>
    </lineage>
</organism>
<keyword evidence="3" id="KW-1185">Reference proteome</keyword>
<dbReference type="Proteomes" id="UP000241808">
    <property type="component" value="Unassembled WGS sequence"/>
</dbReference>
<reference evidence="2 3" key="1">
    <citation type="submission" date="2018-04" db="EMBL/GenBank/DDBJ databases">
        <title>Genomic Encyclopedia of Archaeal and Bacterial Type Strains, Phase II (KMG-II): from individual species to whole genera.</title>
        <authorList>
            <person name="Goeker M."/>
        </authorList>
    </citation>
    <scope>NUCLEOTIDE SEQUENCE [LARGE SCALE GENOMIC DNA]</scope>
    <source>
        <strain evidence="2 3">DSM 25521</strain>
    </source>
</reference>
<sequence>MQAETMDVTDDIAAFLIERFPVLAARGVTPATPLIASGAIDSLGILDLVAFLGERFGIELSDEDFDPDNFETVGTLAAFVERQRA</sequence>
<dbReference type="Gene3D" id="1.10.1200.10">
    <property type="entry name" value="ACP-like"/>
    <property type="match status" value="1"/>
</dbReference>
<gene>
    <name evidence="2" type="ORF">C8P69_102399</name>
</gene>
<dbReference type="InterPro" id="IPR036736">
    <property type="entry name" value="ACP-like_sf"/>
</dbReference>
<proteinExistence type="predicted"/>
<evidence type="ECO:0000259" key="1">
    <source>
        <dbReference type="PROSITE" id="PS50075"/>
    </source>
</evidence>
<evidence type="ECO:0000313" key="3">
    <source>
        <dbReference type="Proteomes" id="UP000241808"/>
    </source>
</evidence>
<feature type="domain" description="Carrier" evidence="1">
    <location>
        <begin position="6"/>
        <end position="84"/>
    </location>
</feature>